<dbReference type="Gene3D" id="3.40.50.2000">
    <property type="entry name" value="Glycogen Phosphorylase B"/>
    <property type="match status" value="2"/>
</dbReference>
<dbReference type="GO" id="GO:0016757">
    <property type="term" value="F:glycosyltransferase activity"/>
    <property type="evidence" value="ECO:0007669"/>
    <property type="project" value="InterPro"/>
</dbReference>
<dbReference type="Pfam" id="PF13439">
    <property type="entry name" value="Glyco_transf_4"/>
    <property type="match status" value="1"/>
</dbReference>
<dbReference type="Pfam" id="PF00534">
    <property type="entry name" value="Glycos_transf_1"/>
    <property type="match status" value="1"/>
</dbReference>
<dbReference type="InterPro" id="IPR001296">
    <property type="entry name" value="Glyco_trans_1"/>
</dbReference>
<protein>
    <submittedName>
        <fullName evidence="3">Glycosyltransferase</fullName>
    </submittedName>
</protein>
<dbReference type="AlphaFoldDB" id="T1ARA7"/>
<name>T1ARA7_9ZZZZ</name>
<evidence type="ECO:0000259" key="1">
    <source>
        <dbReference type="Pfam" id="PF00534"/>
    </source>
</evidence>
<reference evidence="3" key="1">
    <citation type="submission" date="2013-08" db="EMBL/GenBank/DDBJ databases">
        <authorList>
            <person name="Mendez C."/>
            <person name="Richter M."/>
            <person name="Ferrer M."/>
            <person name="Sanchez J."/>
        </authorList>
    </citation>
    <scope>NUCLEOTIDE SEQUENCE</scope>
</reference>
<evidence type="ECO:0000259" key="2">
    <source>
        <dbReference type="Pfam" id="PF13439"/>
    </source>
</evidence>
<gene>
    <name evidence="3" type="ORF">B2A_02536</name>
</gene>
<sequence>MRIAFVSDVVYPWVKGGVESIEYEEAKELAKTNEVHMFCMRFKGMEKEFVKEGIHYHAYTKANEDSFYINGRRSIKEAARFSLGLKNMFRYKFDVVQANMFPVMHIPIVRLYCRLNKAKLILDVAEVWDREYWRRYIGGIKGNFAYKYNVKALRNADFYIADSSATESELLGLGISKRKIEVFSPFLGKRLIGSVYTTKRSKRIITSGRLIKEKRLDKFIKIMAKVIERVPDTRALIIGKGPEKEALEKMIHAYGLDKKIKIRDPFRSKKELYRAIKGSSAMLQMSEREGLSAITVESIALGTPVFLPSYTPIPKEVRGMCTVADENALPKMLIGLLLGNRLCTRIRNRKNLEKYYTSNISRCYAGIFKRMGLRIKQ</sequence>
<reference evidence="3" key="2">
    <citation type="journal article" date="2014" name="ISME J.">
        <title>Microbial stratification in low pH oxic and suboxic macroscopic growths along an acid mine drainage.</title>
        <authorList>
            <person name="Mendez-Garcia C."/>
            <person name="Mesa V."/>
            <person name="Sprenger R.R."/>
            <person name="Richter M."/>
            <person name="Diez M.S."/>
            <person name="Solano J."/>
            <person name="Bargiela R."/>
            <person name="Golyshina O.V."/>
            <person name="Manteca A."/>
            <person name="Ramos J.L."/>
            <person name="Gallego J.R."/>
            <person name="Llorente I."/>
            <person name="Martins Dos Santos V.A."/>
            <person name="Jensen O.N."/>
            <person name="Pelaez A.I."/>
            <person name="Sanchez J."/>
            <person name="Ferrer M."/>
        </authorList>
    </citation>
    <scope>NUCLEOTIDE SEQUENCE</scope>
</reference>
<dbReference type="EMBL" id="AUZZ01001726">
    <property type="protein sequence ID" value="EQD63086.1"/>
    <property type="molecule type" value="Genomic_DNA"/>
</dbReference>
<feature type="domain" description="Glycosyl transferase family 1" evidence="1">
    <location>
        <begin position="200"/>
        <end position="317"/>
    </location>
</feature>
<comment type="caution">
    <text evidence="3">The sequence shown here is derived from an EMBL/GenBank/DDBJ whole genome shotgun (WGS) entry which is preliminary data.</text>
</comment>
<dbReference type="SUPFAM" id="SSF53756">
    <property type="entry name" value="UDP-Glycosyltransferase/glycogen phosphorylase"/>
    <property type="match status" value="1"/>
</dbReference>
<proteinExistence type="predicted"/>
<evidence type="ECO:0000313" key="3">
    <source>
        <dbReference type="EMBL" id="EQD63086.1"/>
    </source>
</evidence>
<feature type="domain" description="Glycosyltransferase subfamily 4-like N-terminal" evidence="2">
    <location>
        <begin position="16"/>
        <end position="184"/>
    </location>
</feature>
<organism evidence="3">
    <name type="scientific">mine drainage metagenome</name>
    <dbReference type="NCBI Taxonomy" id="410659"/>
    <lineage>
        <taxon>unclassified sequences</taxon>
        <taxon>metagenomes</taxon>
        <taxon>ecological metagenomes</taxon>
    </lineage>
</organism>
<dbReference type="InterPro" id="IPR050194">
    <property type="entry name" value="Glycosyltransferase_grp1"/>
</dbReference>
<dbReference type="PANTHER" id="PTHR45947">
    <property type="entry name" value="SULFOQUINOVOSYL TRANSFERASE SQD2"/>
    <property type="match status" value="1"/>
</dbReference>
<dbReference type="InterPro" id="IPR028098">
    <property type="entry name" value="Glyco_trans_4-like_N"/>
</dbReference>
<keyword evidence="3" id="KW-0808">Transferase</keyword>
<dbReference type="PANTHER" id="PTHR45947:SF3">
    <property type="entry name" value="SULFOQUINOVOSYL TRANSFERASE SQD2"/>
    <property type="match status" value="1"/>
</dbReference>
<accession>T1ARA7</accession>